<dbReference type="InterPro" id="IPR032693">
    <property type="entry name" value="YtkA-like_dom"/>
</dbReference>
<feature type="transmembrane region" description="Helical" evidence="2">
    <location>
        <begin position="162"/>
        <end position="181"/>
    </location>
</feature>
<organism evidence="4 5">
    <name type="scientific">Dictyobacter kobayashii</name>
    <dbReference type="NCBI Taxonomy" id="2014872"/>
    <lineage>
        <taxon>Bacteria</taxon>
        <taxon>Bacillati</taxon>
        <taxon>Chloroflexota</taxon>
        <taxon>Ktedonobacteria</taxon>
        <taxon>Ktedonobacterales</taxon>
        <taxon>Dictyobacteraceae</taxon>
        <taxon>Dictyobacter</taxon>
    </lineage>
</organism>
<dbReference type="Proteomes" id="UP000287188">
    <property type="component" value="Unassembled WGS sequence"/>
</dbReference>
<evidence type="ECO:0000313" key="4">
    <source>
        <dbReference type="EMBL" id="GCE18040.1"/>
    </source>
</evidence>
<dbReference type="GO" id="GO:0006825">
    <property type="term" value="P:copper ion transport"/>
    <property type="evidence" value="ECO:0007669"/>
    <property type="project" value="InterPro"/>
</dbReference>
<dbReference type="PANTHER" id="PTHR34820:SF4">
    <property type="entry name" value="INNER MEMBRANE PROTEIN YEBZ"/>
    <property type="match status" value="1"/>
</dbReference>
<comment type="subcellular location">
    <subcellularLocation>
        <location evidence="1">Cell envelope</location>
    </subcellularLocation>
</comment>
<keyword evidence="2" id="KW-1133">Transmembrane helix</keyword>
<dbReference type="InterPro" id="IPR032694">
    <property type="entry name" value="CopC/D"/>
</dbReference>
<feature type="domain" description="YtkA-like" evidence="3">
    <location>
        <begin position="312"/>
        <end position="394"/>
    </location>
</feature>
<reference evidence="5" key="1">
    <citation type="submission" date="2018-12" db="EMBL/GenBank/DDBJ databases">
        <title>Tengunoibacter tsumagoiensis gen. nov., sp. nov., Dictyobacter kobayashii sp. nov., D. alpinus sp. nov., and D. joshuensis sp. nov. and description of Dictyobacteraceae fam. nov. within the order Ktedonobacterales isolated from Tengu-no-mugimeshi.</title>
        <authorList>
            <person name="Wang C.M."/>
            <person name="Zheng Y."/>
            <person name="Sakai Y."/>
            <person name="Toyoda A."/>
            <person name="Minakuchi Y."/>
            <person name="Abe K."/>
            <person name="Yokota A."/>
            <person name="Yabe S."/>
        </authorList>
    </citation>
    <scope>NUCLEOTIDE SEQUENCE [LARGE SCALE GENOMIC DNA]</scope>
    <source>
        <strain evidence="5">Uno11</strain>
    </source>
</reference>
<dbReference type="Pfam" id="PF13115">
    <property type="entry name" value="YtkA"/>
    <property type="match status" value="1"/>
</dbReference>
<dbReference type="EMBL" id="BIFS01000001">
    <property type="protein sequence ID" value="GCE18040.1"/>
    <property type="molecule type" value="Genomic_DNA"/>
</dbReference>
<keyword evidence="5" id="KW-1185">Reference proteome</keyword>
<proteinExistence type="predicted"/>
<gene>
    <name evidence="4" type="ORF">KDK_18400</name>
</gene>
<evidence type="ECO:0000256" key="1">
    <source>
        <dbReference type="ARBA" id="ARBA00004196"/>
    </source>
</evidence>
<dbReference type="PANTHER" id="PTHR34820">
    <property type="entry name" value="INNER MEMBRANE PROTEIN YEBZ"/>
    <property type="match status" value="1"/>
</dbReference>
<comment type="caution">
    <text evidence="4">The sequence shown here is derived from an EMBL/GenBank/DDBJ whole genome shotgun (WGS) entry which is preliminary data.</text>
</comment>
<feature type="transmembrane region" description="Helical" evidence="2">
    <location>
        <begin position="263"/>
        <end position="281"/>
    </location>
</feature>
<dbReference type="GO" id="GO:0030313">
    <property type="term" value="C:cell envelope"/>
    <property type="evidence" value="ECO:0007669"/>
    <property type="project" value="UniProtKB-SubCell"/>
</dbReference>
<evidence type="ECO:0000259" key="3">
    <source>
        <dbReference type="Pfam" id="PF13115"/>
    </source>
</evidence>
<feature type="transmembrane region" description="Helical" evidence="2">
    <location>
        <begin position="201"/>
        <end position="222"/>
    </location>
</feature>
<dbReference type="RefSeq" id="WP_126549638.1">
    <property type="nucleotide sequence ID" value="NZ_BIFS01000001.1"/>
</dbReference>
<evidence type="ECO:0000313" key="5">
    <source>
        <dbReference type="Proteomes" id="UP000287188"/>
    </source>
</evidence>
<accession>A0A402AFZ3</accession>
<dbReference type="GO" id="GO:0005886">
    <property type="term" value="C:plasma membrane"/>
    <property type="evidence" value="ECO:0007669"/>
    <property type="project" value="TreeGrafter"/>
</dbReference>
<evidence type="ECO:0000256" key="2">
    <source>
        <dbReference type="SAM" id="Phobius"/>
    </source>
</evidence>
<feature type="transmembrane region" description="Helical" evidence="2">
    <location>
        <begin position="86"/>
        <end position="108"/>
    </location>
</feature>
<dbReference type="AlphaFoldDB" id="A0A402AFZ3"/>
<name>A0A402AFZ3_9CHLR</name>
<sequence>MLFNIIPDTAYGSIWLVRLLLIITAMVFLYLTNRRKPVQVVDPEPEPMTNFERLSTQEMKAASPRKTRNLIETPVTEVAEPQRHTVIWLVLASLIALTFVFTSSIVQVLNPYMSAIVFDWLHLLAQGIWLGGFTYLAYVLLPLLSGAEFEYNTETLTFLLRRLTPILMTGMAIQLVTGLFLSEASISNAQQLINDPFGRTLLIQILVTLVLVCLSVYALYIIRPRLTHQALLLPVVKADLPDRRTRQSEISSTRRLLKLTAKSLAICGMIVLLCSSLQLFFAPPIDFPNINYERQTLTPKNIPINAQTRQMGDLTVTLQLLPGRVGYEHTVIVIITDNKNRSVTDAQVNLTTDMQLMKMGEGKASVQGGNPVYIATFDKRTAFNMAGLWNIQVEIKRPGQKPLTDTFKITLTA</sequence>
<keyword evidence="2" id="KW-0472">Membrane</keyword>
<feature type="transmembrane region" description="Helical" evidence="2">
    <location>
        <begin position="120"/>
        <end position="141"/>
    </location>
</feature>
<dbReference type="OrthoDB" id="139226at2"/>
<feature type="transmembrane region" description="Helical" evidence="2">
    <location>
        <begin position="12"/>
        <end position="31"/>
    </location>
</feature>
<protein>
    <recommendedName>
        <fullName evidence="3">YtkA-like domain-containing protein</fullName>
    </recommendedName>
</protein>
<keyword evidence="2" id="KW-0812">Transmembrane</keyword>